<dbReference type="PANTHER" id="PTHR46708:SF2">
    <property type="entry name" value="FIBRONECTIN TYPE-III DOMAIN-CONTAINING PROTEIN"/>
    <property type="match status" value="1"/>
</dbReference>
<feature type="region of interest" description="Disordered" evidence="2">
    <location>
        <begin position="33"/>
        <end position="57"/>
    </location>
</feature>
<evidence type="ECO:0000259" key="3">
    <source>
        <dbReference type="PROSITE" id="PS50853"/>
    </source>
</evidence>
<feature type="domain" description="Fibronectin type-III" evidence="3">
    <location>
        <begin position="118"/>
        <end position="206"/>
    </location>
</feature>
<evidence type="ECO:0000313" key="5">
    <source>
        <dbReference type="Proteomes" id="UP000503349"/>
    </source>
</evidence>
<dbReference type="Pfam" id="PF00041">
    <property type="entry name" value="fn3"/>
    <property type="match status" value="1"/>
</dbReference>
<dbReference type="CDD" id="cd00063">
    <property type="entry name" value="FN3"/>
    <property type="match status" value="1"/>
</dbReference>
<dbReference type="SMART" id="SM00060">
    <property type="entry name" value="FN3"/>
    <property type="match status" value="1"/>
</dbReference>
<organism evidence="4 5">
    <name type="scientific">Channa argus</name>
    <name type="common">Northern snakehead</name>
    <name type="synonym">Ophicephalus argus</name>
    <dbReference type="NCBI Taxonomy" id="215402"/>
    <lineage>
        <taxon>Eukaryota</taxon>
        <taxon>Metazoa</taxon>
        <taxon>Chordata</taxon>
        <taxon>Craniata</taxon>
        <taxon>Vertebrata</taxon>
        <taxon>Euteleostomi</taxon>
        <taxon>Actinopterygii</taxon>
        <taxon>Neopterygii</taxon>
        <taxon>Teleostei</taxon>
        <taxon>Neoteleostei</taxon>
        <taxon>Acanthomorphata</taxon>
        <taxon>Anabantaria</taxon>
        <taxon>Anabantiformes</taxon>
        <taxon>Channoidei</taxon>
        <taxon>Channidae</taxon>
        <taxon>Channa</taxon>
    </lineage>
</organism>
<keyword evidence="1" id="KW-0677">Repeat</keyword>
<gene>
    <name evidence="4" type="ORF">EXN66_Car003812</name>
</gene>
<dbReference type="Gene3D" id="2.60.40.10">
    <property type="entry name" value="Immunoglobulins"/>
    <property type="match status" value="1"/>
</dbReference>
<dbReference type="InterPro" id="IPR050991">
    <property type="entry name" value="ECM_Regulatory_Proteins"/>
</dbReference>
<evidence type="ECO:0000313" key="4">
    <source>
        <dbReference type="EMBL" id="KAF3688140.1"/>
    </source>
</evidence>
<accession>A0A6G1PCV8</accession>
<feature type="region of interest" description="Disordered" evidence="2">
    <location>
        <begin position="1"/>
        <end position="21"/>
    </location>
</feature>
<dbReference type="PROSITE" id="PS50853">
    <property type="entry name" value="FN3"/>
    <property type="match status" value="1"/>
</dbReference>
<dbReference type="EMBL" id="CM015714">
    <property type="protein sequence ID" value="KAF3688140.1"/>
    <property type="molecule type" value="Genomic_DNA"/>
</dbReference>
<keyword evidence="5" id="KW-1185">Reference proteome</keyword>
<proteinExistence type="predicted"/>
<dbReference type="AlphaFoldDB" id="A0A6G1PCV8"/>
<dbReference type="SUPFAM" id="SSF49265">
    <property type="entry name" value="Fibronectin type III"/>
    <property type="match status" value="1"/>
</dbReference>
<reference evidence="5" key="2">
    <citation type="submission" date="2019-02" db="EMBL/GenBank/DDBJ databases">
        <title>Opniocepnalus argus Var Kimnra genome.</title>
        <authorList>
            <person name="Zhou C."/>
            <person name="Xiao S."/>
        </authorList>
    </citation>
    <scope>NUCLEOTIDE SEQUENCE [LARGE SCALE GENOMIC DNA]</scope>
</reference>
<dbReference type="InterPro" id="IPR013783">
    <property type="entry name" value="Ig-like_fold"/>
</dbReference>
<protein>
    <submittedName>
        <fullName evidence="4">Receptor-type tyrosine-protein phosphatase V</fullName>
    </submittedName>
</protein>
<dbReference type="PANTHER" id="PTHR46708">
    <property type="entry name" value="TENASCIN"/>
    <property type="match status" value="1"/>
</dbReference>
<sequence length="269" mass="30102">MKENLKYEEKTHNEPSRREQEFFDASDSFNKLCFDQGEGTSPTPQGDYVPSPSDAGSETVSLCLAPTDYTLRCKLHLHYYSNKERGSFITEDCNTVKVGKLQPGTEYRTVSVFTEPVPPEQVTVSHVSTESVSLQWEAPPGEVESYTVTCCNEGEIVQELTTNTNSLTFSDLKPGMCYSLHVSVQLKNGRRSEPAVTTVCTKTHLESLLEDLGLKQNYTEKLSLSSILQIDKKIITDEPAKCNSDLPWYFLKTLMMVNVTARNVKCSSV</sequence>
<dbReference type="InterPro" id="IPR003961">
    <property type="entry name" value="FN3_dom"/>
</dbReference>
<keyword evidence="4" id="KW-0675">Receptor</keyword>
<evidence type="ECO:0000256" key="2">
    <source>
        <dbReference type="SAM" id="MobiDB-lite"/>
    </source>
</evidence>
<dbReference type="Proteomes" id="UP000503349">
    <property type="component" value="Chromosome 3"/>
</dbReference>
<name>A0A6G1PCV8_CHAAH</name>
<evidence type="ECO:0000256" key="1">
    <source>
        <dbReference type="ARBA" id="ARBA00022737"/>
    </source>
</evidence>
<dbReference type="InterPro" id="IPR036116">
    <property type="entry name" value="FN3_sf"/>
</dbReference>
<reference evidence="4 5" key="1">
    <citation type="submission" date="2019-02" db="EMBL/GenBank/DDBJ databases">
        <title>Opniocepnalus argus genome.</title>
        <authorList>
            <person name="Zhou C."/>
            <person name="Xiao S."/>
        </authorList>
    </citation>
    <scope>NUCLEOTIDE SEQUENCE [LARGE SCALE GENOMIC DNA]</scope>
    <source>
        <strain evidence="4">OARG1902GOOAL</strain>
        <tissue evidence="4">Muscle</tissue>
    </source>
</reference>